<comment type="caution">
    <text evidence="1">The sequence shown here is derived from an EMBL/GenBank/DDBJ whole genome shotgun (WGS) entry which is preliminary data.</text>
</comment>
<reference evidence="1" key="2">
    <citation type="submission" date="2021-10" db="EMBL/GenBank/DDBJ databases">
        <title>Phylogenomics reveals ancestral predisposition of the termite-cultivated fungus Termitomyces towards a domesticated lifestyle.</title>
        <authorList>
            <person name="Auxier B."/>
            <person name="Grum-Grzhimaylo A."/>
            <person name="Cardenas M.E."/>
            <person name="Lodge J.D."/>
            <person name="Laessoe T."/>
            <person name="Pedersen O."/>
            <person name="Smith M.E."/>
            <person name="Kuyper T.W."/>
            <person name="Franco-Molano E.A."/>
            <person name="Baroni T.J."/>
            <person name="Aanen D.K."/>
        </authorList>
    </citation>
    <scope>NUCLEOTIDE SEQUENCE</scope>
    <source>
        <strain evidence="1">D49</strain>
    </source>
</reference>
<dbReference type="AlphaFoldDB" id="A0A9P7GPI0"/>
<proteinExistence type="predicted"/>
<evidence type="ECO:0000313" key="2">
    <source>
        <dbReference type="Proteomes" id="UP000717328"/>
    </source>
</evidence>
<gene>
    <name evidence="1" type="ORF">H0H81_005616</name>
</gene>
<keyword evidence="2" id="KW-1185">Reference proteome</keyword>
<accession>A0A9P7GPI0</accession>
<protein>
    <submittedName>
        <fullName evidence="1">Uncharacterized protein</fullName>
    </submittedName>
</protein>
<sequence length="305" mass="34179">MYAGKTDHINLKRFYPFLACLAEAARFNPNKPPHRAMGHAILNSPNPGARPTDLPDGSAANLVVLGEPVSHSDVIGWWRSAASSPVRSKLFRRIQREGYLLPILTSICVALLRDMYTTSPDGQTRHRVRLQFGSSPISDFGIAKGQATVTSQDRLAYPYLSDDTFEAGQDPENHYWIYFRNLKGQTVTLDVGMFTFNLYLYVSGQPYFKDIHSVMIPPVSAPAYFVDREMLRSAPNATKMTSEFSFLRNAQLQAAVASQNTDWAPVFRLMKAISGSKLTTIETRFTKDVVLDSCRAMMQVIQNRS</sequence>
<dbReference type="OrthoDB" id="341421at2759"/>
<name>A0A9P7GPI0_9AGAR</name>
<dbReference type="EMBL" id="JABCKI010000143">
    <property type="protein sequence ID" value="KAG5652263.1"/>
    <property type="molecule type" value="Genomic_DNA"/>
</dbReference>
<reference evidence="1" key="1">
    <citation type="submission" date="2021-02" db="EMBL/GenBank/DDBJ databases">
        <authorList>
            <person name="Nieuwenhuis M."/>
            <person name="Van De Peppel L.J.J."/>
        </authorList>
    </citation>
    <scope>NUCLEOTIDE SEQUENCE</scope>
    <source>
        <strain evidence="1">D49</strain>
    </source>
</reference>
<organism evidence="1 2">
    <name type="scientific">Sphagnurus paluster</name>
    <dbReference type="NCBI Taxonomy" id="117069"/>
    <lineage>
        <taxon>Eukaryota</taxon>
        <taxon>Fungi</taxon>
        <taxon>Dikarya</taxon>
        <taxon>Basidiomycota</taxon>
        <taxon>Agaricomycotina</taxon>
        <taxon>Agaricomycetes</taxon>
        <taxon>Agaricomycetidae</taxon>
        <taxon>Agaricales</taxon>
        <taxon>Tricholomatineae</taxon>
        <taxon>Lyophyllaceae</taxon>
        <taxon>Sphagnurus</taxon>
    </lineage>
</organism>
<evidence type="ECO:0000313" key="1">
    <source>
        <dbReference type="EMBL" id="KAG5652263.1"/>
    </source>
</evidence>
<dbReference type="Proteomes" id="UP000717328">
    <property type="component" value="Unassembled WGS sequence"/>
</dbReference>